<dbReference type="AlphaFoldDB" id="H6NDV4"/>
<reference evidence="1 2" key="1">
    <citation type="journal article" date="2012" name="J. Bacteriol.">
        <title>Complete Genome Sequence of Paenibacillus mucilaginosus 3016, a Bacterium Functional as Microbial Fertilizer.</title>
        <authorList>
            <person name="Ma M."/>
            <person name="Wang Z."/>
            <person name="Li L."/>
            <person name="Jiang X."/>
            <person name="Guan D."/>
            <person name="Cao F."/>
            <person name="Chen H."/>
            <person name="Wang X."/>
            <person name="Shen D."/>
            <person name="Du B."/>
            <person name="Li J."/>
        </authorList>
    </citation>
    <scope>NUCLEOTIDE SEQUENCE [LARGE SCALE GENOMIC DNA]</scope>
    <source>
        <strain evidence="1 2">3016</strain>
    </source>
</reference>
<dbReference type="EMBL" id="CP003235">
    <property type="protein sequence ID" value="AFC32153.1"/>
    <property type="molecule type" value="Genomic_DNA"/>
</dbReference>
<sequence>MNMKVTYHDNEGGGEIFAEECDNVAELLAFLKEHNEVNLRWPDKDSFWQGRFYNAILDIEVDEEGNSVKTLMVFLEHINSQ</sequence>
<protein>
    <submittedName>
        <fullName evidence="1">Uncharacterized protein</fullName>
    </submittedName>
</protein>
<organism evidence="1 2">
    <name type="scientific">Paenibacillus mucilaginosus 3016</name>
    <dbReference type="NCBI Taxonomy" id="1116391"/>
    <lineage>
        <taxon>Bacteria</taxon>
        <taxon>Bacillati</taxon>
        <taxon>Bacillota</taxon>
        <taxon>Bacilli</taxon>
        <taxon>Bacillales</taxon>
        <taxon>Paenibacillaceae</taxon>
        <taxon>Paenibacillus</taxon>
    </lineage>
</organism>
<evidence type="ECO:0000313" key="1">
    <source>
        <dbReference type="EMBL" id="AFC32153.1"/>
    </source>
</evidence>
<keyword evidence="2" id="KW-1185">Reference proteome</keyword>
<dbReference type="KEGG" id="pmq:PM3016_5453"/>
<dbReference type="RefSeq" id="WP_014371589.1">
    <property type="nucleotide sequence ID" value="NC_016935.1"/>
</dbReference>
<evidence type="ECO:0000313" key="2">
    <source>
        <dbReference type="Proteomes" id="UP000007523"/>
    </source>
</evidence>
<name>H6NDV4_9BACL</name>
<accession>H6NDV4</accession>
<dbReference type="STRING" id="1116391.PM3016_5453"/>
<gene>
    <name evidence="1" type="ORF">PM3016_5453</name>
</gene>
<dbReference type="HOGENOM" id="CLU_2570570_0_0_9"/>
<dbReference type="Proteomes" id="UP000007523">
    <property type="component" value="Chromosome"/>
</dbReference>
<proteinExistence type="predicted"/>